<dbReference type="AlphaFoldDB" id="A0A840STZ8"/>
<feature type="signal peptide" evidence="2">
    <location>
        <begin position="1"/>
        <end position="21"/>
    </location>
</feature>
<protein>
    <submittedName>
        <fullName evidence="3">Uncharacterized protein</fullName>
    </submittedName>
</protein>
<dbReference type="Proteomes" id="UP000549457">
    <property type="component" value="Unassembled WGS sequence"/>
</dbReference>
<dbReference type="EMBL" id="JACHFM010000005">
    <property type="protein sequence ID" value="MBB5224148.1"/>
    <property type="molecule type" value="Genomic_DNA"/>
</dbReference>
<dbReference type="RefSeq" id="WP_184154456.1">
    <property type="nucleotide sequence ID" value="NZ_JACHFM010000005.1"/>
</dbReference>
<organism evidence="3 4">
    <name type="scientific">Amaricoccus macauensis</name>
    <dbReference type="NCBI Taxonomy" id="57001"/>
    <lineage>
        <taxon>Bacteria</taxon>
        <taxon>Pseudomonadati</taxon>
        <taxon>Pseudomonadota</taxon>
        <taxon>Alphaproteobacteria</taxon>
        <taxon>Rhodobacterales</taxon>
        <taxon>Paracoccaceae</taxon>
        <taxon>Amaricoccus</taxon>
    </lineage>
</organism>
<reference evidence="3 4" key="1">
    <citation type="submission" date="2020-08" db="EMBL/GenBank/DDBJ databases">
        <title>Genomic Encyclopedia of Type Strains, Phase IV (KMG-IV): sequencing the most valuable type-strain genomes for metagenomic binning, comparative biology and taxonomic classification.</title>
        <authorList>
            <person name="Goeker M."/>
        </authorList>
    </citation>
    <scope>NUCLEOTIDE SEQUENCE [LARGE SCALE GENOMIC DNA]</scope>
    <source>
        <strain evidence="3 4">DSM 101730</strain>
    </source>
</reference>
<evidence type="ECO:0000313" key="3">
    <source>
        <dbReference type="EMBL" id="MBB5224148.1"/>
    </source>
</evidence>
<feature type="compositionally biased region" description="Low complexity" evidence="1">
    <location>
        <begin position="29"/>
        <end position="54"/>
    </location>
</feature>
<keyword evidence="4" id="KW-1185">Reference proteome</keyword>
<feature type="chain" id="PRO_5033067312" evidence="2">
    <location>
        <begin position="22"/>
        <end position="97"/>
    </location>
</feature>
<accession>A0A840STZ8</accession>
<sequence>MRRLMMALGTALTLTAGAALAETDGCRDGAAAAGPATAPAPGSDGAAPGNAGNTGWTGGTGGSHIGTSGQGAVAESRSWQPPTATGLDLSGTTDPNC</sequence>
<feature type="compositionally biased region" description="Gly residues" evidence="1">
    <location>
        <begin position="55"/>
        <end position="64"/>
    </location>
</feature>
<proteinExistence type="predicted"/>
<name>A0A840STZ8_9RHOB</name>
<evidence type="ECO:0000256" key="1">
    <source>
        <dbReference type="SAM" id="MobiDB-lite"/>
    </source>
</evidence>
<feature type="region of interest" description="Disordered" evidence="1">
    <location>
        <begin position="27"/>
        <end position="97"/>
    </location>
</feature>
<keyword evidence="2" id="KW-0732">Signal</keyword>
<evidence type="ECO:0000256" key="2">
    <source>
        <dbReference type="SAM" id="SignalP"/>
    </source>
</evidence>
<comment type="caution">
    <text evidence="3">The sequence shown here is derived from an EMBL/GenBank/DDBJ whole genome shotgun (WGS) entry which is preliminary data.</text>
</comment>
<gene>
    <name evidence="3" type="ORF">HNP73_004109</name>
</gene>
<evidence type="ECO:0000313" key="4">
    <source>
        <dbReference type="Proteomes" id="UP000549457"/>
    </source>
</evidence>